<dbReference type="Proteomes" id="UP001497644">
    <property type="component" value="Chromosome 2"/>
</dbReference>
<proteinExistence type="predicted"/>
<reference evidence="1" key="1">
    <citation type="submission" date="2024-04" db="EMBL/GenBank/DDBJ databases">
        <authorList>
            <consortium name="Molecular Ecology Group"/>
        </authorList>
    </citation>
    <scope>NUCLEOTIDE SEQUENCE</scope>
</reference>
<evidence type="ECO:0000313" key="1">
    <source>
        <dbReference type="EMBL" id="CAL1680571.1"/>
    </source>
</evidence>
<name>A0AAV2NJX0_9HYME</name>
<sequence>MDGHGLMAVPLTAMMNDTTGDIQRDSPPFQEVFCRGSLLRFGTSLDSNYVLDASSVNRFPKLRRKSIRHHGDGRFLVPPRLLDVVNFFTSRYSMTNHHRDR</sequence>
<gene>
    <name evidence="1" type="ORF">LPLAT_LOCUS6567</name>
</gene>
<dbReference type="EMBL" id="OZ034825">
    <property type="protein sequence ID" value="CAL1680571.1"/>
    <property type="molecule type" value="Genomic_DNA"/>
</dbReference>
<keyword evidence="2" id="KW-1185">Reference proteome</keyword>
<protein>
    <submittedName>
        <fullName evidence="1">Uncharacterized protein</fullName>
    </submittedName>
</protein>
<accession>A0AAV2NJX0</accession>
<evidence type="ECO:0000313" key="2">
    <source>
        <dbReference type="Proteomes" id="UP001497644"/>
    </source>
</evidence>
<dbReference type="AlphaFoldDB" id="A0AAV2NJX0"/>
<organism evidence="1 2">
    <name type="scientific">Lasius platythorax</name>
    <dbReference type="NCBI Taxonomy" id="488582"/>
    <lineage>
        <taxon>Eukaryota</taxon>
        <taxon>Metazoa</taxon>
        <taxon>Ecdysozoa</taxon>
        <taxon>Arthropoda</taxon>
        <taxon>Hexapoda</taxon>
        <taxon>Insecta</taxon>
        <taxon>Pterygota</taxon>
        <taxon>Neoptera</taxon>
        <taxon>Endopterygota</taxon>
        <taxon>Hymenoptera</taxon>
        <taxon>Apocrita</taxon>
        <taxon>Aculeata</taxon>
        <taxon>Formicoidea</taxon>
        <taxon>Formicidae</taxon>
        <taxon>Formicinae</taxon>
        <taxon>Lasius</taxon>
        <taxon>Lasius</taxon>
    </lineage>
</organism>